<proteinExistence type="predicted"/>
<protein>
    <submittedName>
        <fullName evidence="2">Uncharacterized protein</fullName>
    </submittedName>
</protein>
<dbReference type="KEGG" id="vg:40072675"/>
<evidence type="ECO:0000256" key="1">
    <source>
        <dbReference type="SAM" id="MobiDB-lite"/>
    </source>
</evidence>
<gene>
    <name evidence="2" type="primary">28</name>
    <name evidence="2" type="ORF">G4_28</name>
</gene>
<organism evidence="2 3">
    <name type="scientific">Propionibacterium phage G4</name>
    <dbReference type="NCBI Taxonomy" id="1897537"/>
    <lineage>
        <taxon>Viruses</taxon>
        <taxon>Duplodnaviria</taxon>
        <taxon>Heunggongvirae</taxon>
        <taxon>Uroviricota</taxon>
        <taxon>Caudoviricetes</taxon>
        <taxon>Doucettevirus</taxon>
        <taxon>Doucettevirus G4</taxon>
    </lineage>
</organism>
<dbReference type="RefSeq" id="YP_009597070.1">
    <property type="nucleotide sequence ID" value="NC_041895.1"/>
</dbReference>
<evidence type="ECO:0000313" key="3">
    <source>
        <dbReference type="Proteomes" id="UP000224440"/>
    </source>
</evidence>
<dbReference type="GeneID" id="40072675"/>
<evidence type="ECO:0000313" key="2">
    <source>
        <dbReference type="EMBL" id="AOT24617.1"/>
    </source>
</evidence>
<dbReference type="Proteomes" id="UP000224440">
    <property type="component" value="Segment"/>
</dbReference>
<name>A0A1D8EU82_9CAUD</name>
<keyword evidence="3" id="KW-1185">Reference proteome</keyword>
<feature type="compositionally biased region" description="Basic residues" evidence="1">
    <location>
        <begin position="19"/>
        <end position="28"/>
    </location>
</feature>
<reference evidence="3" key="1">
    <citation type="submission" date="2016-07" db="EMBL/GenBank/DDBJ databases">
        <authorList>
            <person name="Florea S."/>
            <person name="Webb J.S."/>
            <person name="Jaromczyk J."/>
            <person name="Schardl C.L."/>
        </authorList>
    </citation>
    <scope>NUCLEOTIDE SEQUENCE [LARGE SCALE GENOMIC DNA]</scope>
</reference>
<feature type="region of interest" description="Disordered" evidence="1">
    <location>
        <begin position="18"/>
        <end position="37"/>
    </location>
</feature>
<dbReference type="OrthoDB" id="32117at10239"/>
<accession>A0A1D8EU82</accession>
<sequence length="189" mass="20694">MAHWLDMFQHCDYGGITRTKQKRPHRGATRWSPDPEGTRIMTDSTDTTFSTREEAIASIIDAIEAGGAVTDARSEYDLDAIADELVTLHSEETSEGATIASSVYFAIDADEDAFWAAVADHELVGITAQFTSINTPTVIDGRKTTTDTITIERDGVELDAIDVESSEDGATYNDAVRSIIGDQPFTWIR</sequence>
<dbReference type="EMBL" id="KX620754">
    <property type="protein sequence ID" value="AOT24617.1"/>
    <property type="molecule type" value="Genomic_DNA"/>
</dbReference>